<feature type="binding site" evidence="4">
    <location>
        <position position="33"/>
    </location>
    <ligand>
        <name>a divalent metal cation</name>
        <dbReference type="ChEBI" id="CHEBI:60240"/>
    </ligand>
</feature>
<accession>A0A1Q9F1W9</accession>
<evidence type="ECO:0000256" key="5">
    <source>
        <dbReference type="RuleBase" id="RU003515"/>
    </source>
</evidence>
<evidence type="ECO:0000256" key="6">
    <source>
        <dbReference type="RuleBase" id="RU003978"/>
    </source>
</evidence>
<feature type="binding site" evidence="4">
    <location>
        <position position="135"/>
    </location>
    <ligand>
        <name>a divalent metal cation</name>
        <dbReference type="ChEBI" id="CHEBI:60240"/>
    </ligand>
</feature>
<comment type="function">
    <text evidence="5">Endonuclease that specifically degrades the RNA of RNA-DNA hybrids.</text>
</comment>
<dbReference type="InterPro" id="IPR036796">
    <property type="entry name" value="Ribosomal_uL11_N_sf"/>
</dbReference>
<dbReference type="InterPro" id="IPR036397">
    <property type="entry name" value="RNaseH_sf"/>
</dbReference>
<dbReference type="InterPro" id="IPR020783">
    <property type="entry name" value="Ribosomal_uL11_C"/>
</dbReference>
<dbReference type="SUPFAM" id="SSF46906">
    <property type="entry name" value="Ribosomal protein L11, C-terminal domain"/>
    <property type="match status" value="1"/>
</dbReference>
<dbReference type="HAMAP" id="MF_00052_B">
    <property type="entry name" value="RNase_HII_B"/>
    <property type="match status" value="1"/>
</dbReference>
<sequence>MGLGGSSADESGKGLDAWERRWWRKGTSVAGVDEAGRGPLAGPVVAAAFSVLAPEDEEVLDLLSRVNDSKQLTEQQRESLFEELTDAKFQGRTAWSIAECSVKEIDAGNILQASLQAMSRAVHGLTVRPGTVLVDGCNRPPELLGPGEKWTRESQRDLESRKNQTKLAKWFKKPKVEEAEPWRPKEVEAVIEGDGRVPSISAASVLAKVSRDRQMDRLDALHPLYGFKAHKGYGTEAHLKAIRQHGVCSEHRTTFGPIREAIEPEKVKLSDEAVSNNKRSLKEDALQGSRKSRCFQHQVQTFVRLMGRLAGILAWPLAAMAPKFDPNEVKVVFLRQYGGEQAPSSVLAPKVGPLGMSPKKVGDDIVKGTSQWKGIRVTVKLTIQNRAAKVDVEPNATSLVIKALKEPLRDRRSPSMASSCAESTQSMFGILAWPLAAMAPKFDPNEVKVVFLRQYGGEQAPSSVLAPKVGPLGMSPKKVGDDIVKGTSQWKGIRVTVKLTIQNRAAKVDVEPNATSLVIKALKEPLRDRKKTKNIKHSGNLTKNVFLDICRQMRYKSLAKEFKGTAKEILGTCFAVGCTVDGQKPIALQEAIDNEEWELPTE</sequence>
<dbReference type="OrthoDB" id="7462577at2759"/>
<evidence type="ECO:0000259" key="7">
    <source>
        <dbReference type="PROSITE" id="PS51975"/>
    </source>
</evidence>
<dbReference type="InterPro" id="IPR036769">
    <property type="entry name" value="Ribosomal_uL11_C_sf"/>
</dbReference>
<dbReference type="Proteomes" id="UP000186817">
    <property type="component" value="Unassembled WGS sequence"/>
</dbReference>
<dbReference type="GO" id="GO:0070180">
    <property type="term" value="F:large ribosomal subunit rRNA binding"/>
    <property type="evidence" value="ECO:0007669"/>
    <property type="project" value="TreeGrafter"/>
</dbReference>
<keyword evidence="9" id="KW-1185">Reference proteome</keyword>
<dbReference type="GO" id="GO:0046872">
    <property type="term" value="F:metal ion binding"/>
    <property type="evidence" value="ECO:0007669"/>
    <property type="project" value="UniProtKB-KW"/>
</dbReference>
<evidence type="ECO:0000256" key="2">
    <source>
        <dbReference type="ARBA" id="ARBA00022980"/>
    </source>
</evidence>
<dbReference type="GO" id="GO:0022625">
    <property type="term" value="C:cytosolic large ribosomal subunit"/>
    <property type="evidence" value="ECO:0007669"/>
    <property type="project" value="TreeGrafter"/>
</dbReference>
<name>A0A1Q9F1W9_SYMMI</name>
<dbReference type="SMART" id="SM00649">
    <property type="entry name" value="RL11"/>
    <property type="match status" value="2"/>
</dbReference>
<dbReference type="SUPFAM" id="SSF53098">
    <property type="entry name" value="Ribonuclease H-like"/>
    <property type="match status" value="1"/>
</dbReference>
<dbReference type="GO" id="GO:0003735">
    <property type="term" value="F:structural constituent of ribosome"/>
    <property type="evidence" value="ECO:0007669"/>
    <property type="project" value="InterPro"/>
</dbReference>
<dbReference type="FunFam" id="3.30.1550.10:FF:000002">
    <property type="entry name" value="60S ribosomal protein L12"/>
    <property type="match status" value="2"/>
</dbReference>
<proteinExistence type="inferred from homology"/>
<feature type="domain" description="RNase H type-2" evidence="7">
    <location>
        <begin position="27"/>
        <end position="267"/>
    </location>
</feature>
<evidence type="ECO:0000313" key="9">
    <source>
        <dbReference type="Proteomes" id="UP000186817"/>
    </source>
</evidence>
<dbReference type="InterPro" id="IPR012337">
    <property type="entry name" value="RNaseH-like_sf"/>
</dbReference>
<keyword evidence="4 5" id="KW-0378">Hydrolase</keyword>
<keyword evidence="4 5" id="KW-0540">Nuclease</keyword>
<evidence type="ECO:0000256" key="3">
    <source>
        <dbReference type="ARBA" id="ARBA00023274"/>
    </source>
</evidence>
<dbReference type="AlphaFoldDB" id="A0A1Q9F1W9"/>
<organism evidence="8 9">
    <name type="scientific">Symbiodinium microadriaticum</name>
    <name type="common">Dinoflagellate</name>
    <name type="synonym">Zooxanthella microadriatica</name>
    <dbReference type="NCBI Taxonomy" id="2951"/>
    <lineage>
        <taxon>Eukaryota</taxon>
        <taxon>Sar</taxon>
        <taxon>Alveolata</taxon>
        <taxon>Dinophyceae</taxon>
        <taxon>Suessiales</taxon>
        <taxon>Symbiodiniaceae</taxon>
        <taxon>Symbiodinium</taxon>
    </lineage>
</organism>
<comment type="similarity">
    <text evidence="1 6">Belongs to the universal ribosomal protein uL11 family.</text>
</comment>
<dbReference type="Gene3D" id="3.30.1550.10">
    <property type="entry name" value="Ribosomal protein L11/L12, N-terminal domain"/>
    <property type="match status" value="2"/>
</dbReference>
<dbReference type="CDD" id="cd07182">
    <property type="entry name" value="RNase_HII_bacteria_HII_like"/>
    <property type="match status" value="1"/>
</dbReference>
<protein>
    <recommendedName>
        <fullName evidence="5">Ribonuclease</fullName>
        <ecNumber evidence="5">3.1.26.4</ecNumber>
    </recommendedName>
</protein>
<dbReference type="InterPro" id="IPR020784">
    <property type="entry name" value="Ribosomal_uL11_N"/>
</dbReference>
<dbReference type="GO" id="GO:0004523">
    <property type="term" value="F:RNA-DNA hybrid ribonuclease activity"/>
    <property type="evidence" value="ECO:0007669"/>
    <property type="project" value="UniProtKB-UniRule"/>
</dbReference>
<dbReference type="PROSITE" id="PS51975">
    <property type="entry name" value="RNASE_H_2"/>
    <property type="match status" value="1"/>
</dbReference>
<evidence type="ECO:0000313" key="8">
    <source>
        <dbReference type="EMBL" id="OLQ13665.1"/>
    </source>
</evidence>
<gene>
    <name evidence="8" type="ORF">AK812_SmicGene2263</name>
</gene>
<dbReference type="EMBL" id="LSRX01000025">
    <property type="protein sequence ID" value="OLQ13665.1"/>
    <property type="molecule type" value="Genomic_DNA"/>
</dbReference>
<comment type="catalytic activity">
    <reaction evidence="4 5">
        <text>Endonucleolytic cleavage to 5'-phosphomonoester.</text>
        <dbReference type="EC" id="3.1.26.4"/>
    </reaction>
</comment>
<dbReference type="PANTHER" id="PTHR11661:SF2">
    <property type="entry name" value="LARGE RIBOSOMAL SUBUNIT PROTEIN UL11"/>
    <property type="match status" value="1"/>
</dbReference>
<dbReference type="PANTHER" id="PTHR11661">
    <property type="entry name" value="60S RIBOSOMAL PROTEIN L12"/>
    <property type="match status" value="1"/>
</dbReference>
<dbReference type="EC" id="3.1.26.4" evidence="5"/>
<dbReference type="InterPro" id="IPR000911">
    <property type="entry name" value="Ribosomal_uL11"/>
</dbReference>
<dbReference type="NCBIfam" id="NF000595">
    <property type="entry name" value="PRK00015.1-3"/>
    <property type="match status" value="1"/>
</dbReference>
<feature type="binding site" evidence="4">
    <location>
        <position position="34"/>
    </location>
    <ligand>
        <name>a divalent metal cation</name>
        <dbReference type="ChEBI" id="CHEBI:60240"/>
    </ligand>
</feature>
<dbReference type="Gene3D" id="3.30.420.10">
    <property type="entry name" value="Ribonuclease H-like superfamily/Ribonuclease H"/>
    <property type="match status" value="1"/>
</dbReference>
<reference evidence="8 9" key="1">
    <citation type="submission" date="2016-02" db="EMBL/GenBank/DDBJ databases">
        <title>Genome analysis of coral dinoflagellate symbionts highlights evolutionary adaptations to a symbiotic lifestyle.</title>
        <authorList>
            <person name="Aranda M."/>
            <person name="Li Y."/>
            <person name="Liew Y.J."/>
            <person name="Baumgarten S."/>
            <person name="Simakov O."/>
            <person name="Wilson M."/>
            <person name="Piel J."/>
            <person name="Ashoor H."/>
            <person name="Bougouffa S."/>
            <person name="Bajic V.B."/>
            <person name="Ryu T."/>
            <person name="Ravasi T."/>
            <person name="Bayer T."/>
            <person name="Micklem G."/>
            <person name="Kim H."/>
            <person name="Bhak J."/>
            <person name="Lajeunesse T.C."/>
            <person name="Voolstra C.R."/>
        </authorList>
    </citation>
    <scope>NUCLEOTIDE SEQUENCE [LARGE SCALE GENOMIC DNA]</scope>
    <source>
        <strain evidence="8 9">CCMP2467</strain>
    </source>
</reference>
<keyword evidence="3 6" id="KW-0687">Ribonucleoprotein</keyword>
<dbReference type="GO" id="GO:0006401">
    <property type="term" value="P:RNA catabolic process"/>
    <property type="evidence" value="ECO:0007669"/>
    <property type="project" value="UniProtKB-UniRule"/>
</dbReference>
<dbReference type="Pfam" id="PF03946">
    <property type="entry name" value="Ribosomal_L11_N"/>
    <property type="match status" value="2"/>
</dbReference>
<comment type="similarity">
    <text evidence="5">Belongs to the RNase HII family.</text>
</comment>
<comment type="caution">
    <text evidence="8">The sequence shown here is derived from an EMBL/GenBank/DDBJ whole genome shotgun (WGS) entry which is preliminary data.</text>
</comment>
<dbReference type="InterPro" id="IPR022898">
    <property type="entry name" value="RNase_HII"/>
</dbReference>
<comment type="cofactor">
    <cofactor evidence="4">
        <name>Mn(2+)</name>
        <dbReference type="ChEBI" id="CHEBI:29035"/>
    </cofactor>
    <cofactor evidence="4">
        <name>Mg(2+)</name>
        <dbReference type="ChEBI" id="CHEBI:18420"/>
    </cofactor>
    <text evidence="4">Manganese or magnesium. Binds 1 divalent metal ion per monomer in the absence of substrate. May bind a second metal ion after substrate binding.</text>
</comment>
<dbReference type="SUPFAM" id="SSF54747">
    <property type="entry name" value="Ribosomal L11/L12e N-terminal domain"/>
    <property type="match status" value="2"/>
</dbReference>
<evidence type="ECO:0000256" key="1">
    <source>
        <dbReference type="ARBA" id="ARBA00010537"/>
    </source>
</evidence>
<dbReference type="Pfam" id="PF00298">
    <property type="entry name" value="Ribosomal_L11"/>
    <property type="match status" value="1"/>
</dbReference>
<dbReference type="HAMAP" id="MF_00736">
    <property type="entry name" value="Ribosomal_uL11"/>
    <property type="match status" value="1"/>
</dbReference>
<keyword evidence="2 6" id="KW-0689">Ribosomal protein</keyword>
<evidence type="ECO:0000256" key="4">
    <source>
        <dbReference type="PROSITE-ProRule" id="PRU01319"/>
    </source>
</evidence>
<dbReference type="Pfam" id="PF01351">
    <property type="entry name" value="RNase_HII"/>
    <property type="match status" value="1"/>
</dbReference>
<dbReference type="Gene3D" id="1.10.10.250">
    <property type="entry name" value="Ribosomal protein L11, C-terminal domain"/>
    <property type="match status" value="1"/>
</dbReference>
<keyword evidence="4" id="KW-0479">Metal-binding</keyword>
<keyword evidence="4 5" id="KW-0255">Endonuclease</keyword>
<dbReference type="GO" id="GO:0006412">
    <property type="term" value="P:translation"/>
    <property type="evidence" value="ECO:0007669"/>
    <property type="project" value="InterPro"/>
</dbReference>
<dbReference type="InterPro" id="IPR024567">
    <property type="entry name" value="RNase_HII/HIII_dom"/>
</dbReference>